<evidence type="ECO:0000313" key="2">
    <source>
        <dbReference type="EMBL" id="VFU07651.1"/>
    </source>
</evidence>
<reference evidence="2 4" key="1">
    <citation type="submission" date="2019-03" db="EMBL/GenBank/DDBJ databases">
        <authorList>
            <person name="Kox A.R. M."/>
        </authorList>
    </citation>
    <scope>NUCLEOTIDE SEQUENCE [LARGE SCALE GENOMIC DNA]</scope>
    <source>
        <strain evidence="2">MTUNDRAET4 annotated genome</strain>
    </source>
</reference>
<evidence type="ECO:0000313" key="5">
    <source>
        <dbReference type="Proteomes" id="UP000485880"/>
    </source>
</evidence>
<protein>
    <submittedName>
        <fullName evidence="2">Uncharacterized protein</fullName>
    </submittedName>
</protein>
<accession>A0A4V6IMC9</accession>
<dbReference type="Proteomes" id="UP000485880">
    <property type="component" value="Unassembled WGS sequence"/>
</dbReference>
<dbReference type="EMBL" id="LR536450">
    <property type="protein sequence ID" value="VFU07651.1"/>
    <property type="molecule type" value="Genomic_DNA"/>
</dbReference>
<keyword evidence="5" id="KW-1185">Reference proteome</keyword>
<feature type="chain" id="PRO_5044610209" evidence="1">
    <location>
        <begin position="22"/>
        <end position="62"/>
    </location>
</feature>
<evidence type="ECO:0000313" key="4">
    <source>
        <dbReference type="Proteomes" id="UP000294360"/>
    </source>
</evidence>
<evidence type="ECO:0000256" key="1">
    <source>
        <dbReference type="SAM" id="SignalP"/>
    </source>
</evidence>
<gene>
    <name evidence="3" type="ORF">MPC4_30109</name>
    <name evidence="2" type="ORF">MTUNDRAET4_0758</name>
</gene>
<organism evidence="2 4">
    <name type="scientific">Methylocella tundrae</name>
    <dbReference type="NCBI Taxonomy" id="227605"/>
    <lineage>
        <taxon>Bacteria</taxon>
        <taxon>Pseudomonadati</taxon>
        <taxon>Pseudomonadota</taxon>
        <taxon>Alphaproteobacteria</taxon>
        <taxon>Hyphomicrobiales</taxon>
        <taxon>Beijerinckiaceae</taxon>
        <taxon>Methylocella</taxon>
    </lineage>
</organism>
<proteinExistence type="predicted"/>
<dbReference type="EMBL" id="CABFMQ020000087">
    <property type="protein sequence ID" value="VTZ50925.1"/>
    <property type="molecule type" value="Genomic_DNA"/>
</dbReference>
<reference evidence="3 5" key="2">
    <citation type="submission" date="2019-05" db="EMBL/GenBank/DDBJ databases">
        <authorList>
            <person name="Farhan Ul Haque M."/>
        </authorList>
    </citation>
    <scope>NUCLEOTIDE SEQUENCE [LARGE SCALE GENOMIC DNA]</scope>
    <source>
        <strain evidence="3">2</strain>
    </source>
</reference>
<feature type="signal peptide" evidence="1">
    <location>
        <begin position="1"/>
        <end position="21"/>
    </location>
</feature>
<keyword evidence="1" id="KW-0732">Signal</keyword>
<evidence type="ECO:0000313" key="3">
    <source>
        <dbReference type="EMBL" id="VTZ50925.1"/>
    </source>
</evidence>
<dbReference type="Proteomes" id="UP000294360">
    <property type="component" value="Chromosome"/>
</dbReference>
<name>A0A4V6IMC9_METTU</name>
<dbReference type="AlphaFoldDB" id="A0A4V6IMC9"/>
<dbReference type="KEGG" id="mtun:MTUNDRAET4_0758"/>
<sequence length="62" mass="6569">MRNLMFLVTATCFLGAQAVTAAPIPAAGVTTISSDEGLIVKTAYHKHKNMKKVHKAQGKGSK</sequence>